<organism evidence="7 8">
    <name type="scientific">Podila minutissima</name>
    <dbReference type="NCBI Taxonomy" id="64525"/>
    <lineage>
        <taxon>Eukaryota</taxon>
        <taxon>Fungi</taxon>
        <taxon>Fungi incertae sedis</taxon>
        <taxon>Mucoromycota</taxon>
        <taxon>Mortierellomycotina</taxon>
        <taxon>Mortierellomycetes</taxon>
        <taxon>Mortierellales</taxon>
        <taxon>Mortierellaceae</taxon>
        <taxon>Podila</taxon>
    </lineage>
</organism>
<name>A0A9P5VJ51_9FUNG</name>
<accession>A0A9P5VJ51</accession>
<dbReference type="Proteomes" id="UP000696485">
    <property type="component" value="Unassembled WGS sequence"/>
</dbReference>
<sequence>MSIADTNSVSHFYYYDDDLGSESDLSISSRSGHFTLPWLTAEPSNTDNTDANDGKPKVLIVGAGIGGLALGVLLLKAGVNFQIFERNSEVKPLGSGMSIGATFGGLFEQLGILEEFKALGKPMIGLDVFSEDGKQLFHVDTSERALLCGTNEYIISRPDLYNLLLKQIPPEYIHMGKKVLWFNQDEDGVTIRTWDKKYHHGDILVGADGSYSAVRQNMYKSLKDKGLLPPSDDTTMPFDYVCLIGQTEVLDQEDFPELNKPYSKFNSTLGIERSYVSLNKLSAKANDSFRASELGPESAQAMCKEVRNFKIPGGKDGKGLTLGVLIDRTPKELISKVMLEEKLFDTWHAGRTVLMGDAGGAGAVTAIQDAVALANWISTLQAATLPDIEAIFKEYKAERYPAAKQATSTTLLFKGVADRIFRA</sequence>
<dbReference type="InterPro" id="IPR002938">
    <property type="entry name" value="FAD-bd"/>
</dbReference>
<feature type="domain" description="FAD-binding" evidence="6">
    <location>
        <begin position="57"/>
        <end position="219"/>
    </location>
</feature>
<dbReference type="EMBL" id="JAAAUY010000738">
    <property type="protein sequence ID" value="KAF9326770.1"/>
    <property type="molecule type" value="Genomic_DNA"/>
</dbReference>
<feature type="transmembrane region" description="Helical" evidence="5">
    <location>
        <begin position="58"/>
        <end position="79"/>
    </location>
</feature>
<gene>
    <name evidence="7" type="ORF">BG006_009832</name>
</gene>
<dbReference type="AlphaFoldDB" id="A0A9P5VJ51"/>
<dbReference type="Pfam" id="PF01494">
    <property type="entry name" value="FAD_binding_3"/>
    <property type="match status" value="1"/>
</dbReference>
<keyword evidence="5" id="KW-0812">Transmembrane</keyword>
<evidence type="ECO:0000259" key="6">
    <source>
        <dbReference type="Pfam" id="PF01494"/>
    </source>
</evidence>
<comment type="caution">
    <text evidence="7">The sequence shown here is derived from an EMBL/GenBank/DDBJ whole genome shotgun (WGS) entry which is preliminary data.</text>
</comment>
<keyword evidence="5" id="KW-1133">Transmembrane helix</keyword>
<proteinExistence type="inferred from homology"/>
<evidence type="ECO:0000256" key="3">
    <source>
        <dbReference type="ARBA" id="ARBA00022827"/>
    </source>
</evidence>
<keyword evidence="4" id="KW-0560">Oxidoreductase</keyword>
<dbReference type="InterPro" id="IPR050562">
    <property type="entry name" value="FAD_mOase_fung"/>
</dbReference>
<keyword evidence="8" id="KW-1185">Reference proteome</keyword>
<evidence type="ECO:0000256" key="5">
    <source>
        <dbReference type="SAM" id="Phobius"/>
    </source>
</evidence>
<dbReference type="GO" id="GO:0004497">
    <property type="term" value="F:monooxygenase activity"/>
    <property type="evidence" value="ECO:0007669"/>
    <property type="project" value="InterPro"/>
</dbReference>
<protein>
    <recommendedName>
        <fullName evidence="6">FAD-binding domain-containing protein</fullName>
    </recommendedName>
</protein>
<dbReference type="GO" id="GO:0071949">
    <property type="term" value="F:FAD binding"/>
    <property type="evidence" value="ECO:0007669"/>
    <property type="project" value="InterPro"/>
</dbReference>
<evidence type="ECO:0000256" key="4">
    <source>
        <dbReference type="ARBA" id="ARBA00023002"/>
    </source>
</evidence>
<keyword evidence="3" id="KW-0274">FAD</keyword>
<dbReference type="SUPFAM" id="SSF51905">
    <property type="entry name" value="FAD/NAD(P)-binding domain"/>
    <property type="match status" value="1"/>
</dbReference>
<dbReference type="PRINTS" id="PR00420">
    <property type="entry name" value="RNGMNOXGNASE"/>
</dbReference>
<evidence type="ECO:0000313" key="7">
    <source>
        <dbReference type="EMBL" id="KAF9326770.1"/>
    </source>
</evidence>
<keyword evidence="2" id="KW-0285">Flavoprotein</keyword>
<keyword evidence="5" id="KW-0472">Membrane</keyword>
<dbReference type="InterPro" id="IPR036188">
    <property type="entry name" value="FAD/NAD-bd_sf"/>
</dbReference>
<dbReference type="PANTHER" id="PTHR47356">
    <property type="entry name" value="FAD-DEPENDENT MONOOXYGENASE ASQG-RELATED"/>
    <property type="match status" value="1"/>
</dbReference>
<comment type="similarity">
    <text evidence="1">Belongs to the paxM FAD-dependent monooxygenase family.</text>
</comment>
<dbReference type="Gene3D" id="3.50.50.60">
    <property type="entry name" value="FAD/NAD(P)-binding domain"/>
    <property type="match status" value="1"/>
</dbReference>
<evidence type="ECO:0000256" key="2">
    <source>
        <dbReference type="ARBA" id="ARBA00022630"/>
    </source>
</evidence>
<evidence type="ECO:0000256" key="1">
    <source>
        <dbReference type="ARBA" id="ARBA00007992"/>
    </source>
</evidence>
<evidence type="ECO:0000313" key="8">
    <source>
        <dbReference type="Proteomes" id="UP000696485"/>
    </source>
</evidence>
<dbReference type="PANTHER" id="PTHR47356:SF2">
    <property type="entry name" value="FAD-BINDING DOMAIN-CONTAINING PROTEIN-RELATED"/>
    <property type="match status" value="1"/>
</dbReference>
<reference evidence="7" key="1">
    <citation type="journal article" date="2020" name="Fungal Divers.">
        <title>Resolving the Mortierellaceae phylogeny through synthesis of multi-gene phylogenetics and phylogenomics.</title>
        <authorList>
            <person name="Vandepol N."/>
            <person name="Liber J."/>
            <person name="Desiro A."/>
            <person name="Na H."/>
            <person name="Kennedy M."/>
            <person name="Barry K."/>
            <person name="Grigoriev I.V."/>
            <person name="Miller A.N."/>
            <person name="O'Donnell K."/>
            <person name="Stajich J.E."/>
            <person name="Bonito G."/>
        </authorList>
    </citation>
    <scope>NUCLEOTIDE SEQUENCE</scope>
    <source>
        <strain evidence="7">NVP1</strain>
    </source>
</reference>